<dbReference type="GO" id="GO:0016020">
    <property type="term" value="C:membrane"/>
    <property type="evidence" value="ECO:0007669"/>
    <property type="project" value="TreeGrafter"/>
</dbReference>
<dbReference type="EC" id="3.1.1.3" evidence="1"/>
<keyword evidence="4" id="KW-0442">Lipid degradation</keyword>
<dbReference type="InterPro" id="IPR002641">
    <property type="entry name" value="PNPLA_dom"/>
</dbReference>
<gene>
    <name evidence="7" type="primary">PNPLA2_1</name>
    <name evidence="7" type="ORF">N1851_020412</name>
</gene>
<dbReference type="GO" id="GO:0019433">
    <property type="term" value="P:triglyceride catabolic process"/>
    <property type="evidence" value="ECO:0007669"/>
    <property type="project" value="TreeGrafter"/>
</dbReference>
<accession>A0AA47MKT4</accession>
<feature type="active site" description="Nucleophile" evidence="4">
    <location>
        <position position="63"/>
    </location>
</feature>
<dbReference type="Gene3D" id="3.40.1090.10">
    <property type="entry name" value="Cytosolic phospholipase A2 catalytic domain"/>
    <property type="match status" value="2"/>
</dbReference>
<dbReference type="EMBL" id="JAOPHQ010003723">
    <property type="protein sequence ID" value="KAK0141896.1"/>
    <property type="molecule type" value="Genomic_DNA"/>
</dbReference>
<dbReference type="InterPro" id="IPR016035">
    <property type="entry name" value="Acyl_Trfase/lysoPLipase"/>
</dbReference>
<comment type="caution">
    <text evidence="4">Lacks conserved residue(s) required for the propagation of feature annotation.</text>
</comment>
<dbReference type="Pfam" id="PF01734">
    <property type="entry name" value="Patatin"/>
    <property type="match status" value="1"/>
</dbReference>
<dbReference type="PANTHER" id="PTHR12406:SF22">
    <property type="entry name" value="1-ACYLGLYCEROL-3-PHOSPHATE O-ACYLTRANSFERASE PNPLA3"/>
    <property type="match status" value="1"/>
</dbReference>
<evidence type="ECO:0000256" key="2">
    <source>
        <dbReference type="ARBA" id="ARBA00022801"/>
    </source>
</evidence>
<evidence type="ECO:0000256" key="4">
    <source>
        <dbReference type="PROSITE-ProRule" id="PRU01161"/>
    </source>
</evidence>
<evidence type="ECO:0000256" key="3">
    <source>
        <dbReference type="ARBA" id="ARBA00023098"/>
    </source>
</evidence>
<feature type="domain" description="PNPLA" evidence="6">
    <location>
        <begin position="26"/>
        <end position="228"/>
    </location>
</feature>
<evidence type="ECO:0000256" key="1">
    <source>
        <dbReference type="ARBA" id="ARBA00013279"/>
    </source>
</evidence>
<dbReference type="PROSITE" id="PS51635">
    <property type="entry name" value="PNPLA"/>
    <property type="match status" value="1"/>
</dbReference>
<dbReference type="InterPro" id="IPR033562">
    <property type="entry name" value="PLPL"/>
</dbReference>
<keyword evidence="5" id="KW-0472">Membrane</keyword>
<evidence type="ECO:0000313" key="7">
    <source>
        <dbReference type="EMBL" id="KAK0141896.1"/>
    </source>
</evidence>
<feature type="short sequence motif" description="DGA/G" evidence="4">
    <location>
        <begin position="215"/>
        <end position="217"/>
    </location>
</feature>
<proteinExistence type="predicted"/>
<sequence>MLWRSMERQAGCLNTQEMFNGEEWNISFAGCGFSSLYYLGALSCILRNAPELVQRASKICGASSGCLVAASLAVGIPIGEFEENMVGRKFVKFIDTNAELCVCVSPPSPCAETCCEYLMSTALAARKYKLSVLHPSFSLLRVVQDSLHRYLPHDAHLCASGRLCVSLTRVSDGENVLVTEFDSREELIQVLLCSCFFPVYCGLIPPSYRGVRYMDGALSNNIPLFDQRNTIIVSPFSGEADICPREGNLAVLAMHYGNLGIQVSSGNVDRIYRSFFPPEPEKLAEMSHNGYMDALLFLRENGEILFNSELGSSCLFSKIMNMEIKLLLVNESQKTQEKDKSLALNVSKMSHQEDHWWLEQDVAQTLPASIQQVLCKACRESHAASSQGMAPTLVNLLSFLLIPFTWSVALIVSLTSVMLSGCKLICSLMTLSGEKHGQIWGHRAKHARSSDPDQSSIIHLPLDQEVRKWSCTDRRKKP</sequence>
<dbReference type="Proteomes" id="UP001174136">
    <property type="component" value="Unassembled WGS sequence"/>
</dbReference>
<evidence type="ECO:0000313" key="8">
    <source>
        <dbReference type="Proteomes" id="UP001174136"/>
    </source>
</evidence>
<feature type="active site" description="Proton acceptor" evidence="4">
    <location>
        <position position="215"/>
    </location>
</feature>
<comment type="caution">
    <text evidence="7">The sequence shown here is derived from an EMBL/GenBank/DDBJ whole genome shotgun (WGS) entry which is preliminary data.</text>
</comment>
<dbReference type="PANTHER" id="PTHR12406">
    <property type="entry name" value="CALCIUM-INDEPENDENT PHOSPHOLIPASE A2 IPLA2 -RELATED"/>
    <property type="match status" value="1"/>
</dbReference>
<reference evidence="7" key="1">
    <citation type="journal article" date="2023" name="Front. Mar. Sci.">
        <title>A new Merluccius polli reference genome to investigate the effects of global change in West African waters.</title>
        <authorList>
            <person name="Mateo J.L."/>
            <person name="Blanco-Fernandez C."/>
            <person name="Garcia-Vazquez E."/>
            <person name="Machado-Schiaffino G."/>
        </authorList>
    </citation>
    <scope>NUCLEOTIDE SEQUENCE</scope>
    <source>
        <strain evidence="7">C29</strain>
        <tissue evidence="7">Fin</tissue>
    </source>
</reference>
<evidence type="ECO:0000256" key="5">
    <source>
        <dbReference type="SAM" id="Phobius"/>
    </source>
</evidence>
<dbReference type="GO" id="GO:0005811">
    <property type="term" value="C:lipid droplet"/>
    <property type="evidence" value="ECO:0007669"/>
    <property type="project" value="TreeGrafter"/>
</dbReference>
<keyword evidence="2 4" id="KW-0378">Hydrolase</keyword>
<feature type="transmembrane region" description="Helical" evidence="5">
    <location>
        <begin position="26"/>
        <end position="47"/>
    </location>
</feature>
<keyword evidence="3 4" id="KW-0443">Lipid metabolism</keyword>
<keyword evidence="5" id="KW-0812">Transmembrane</keyword>
<organism evidence="7 8">
    <name type="scientific">Merluccius polli</name>
    <name type="common">Benguela hake</name>
    <name type="synonym">Merluccius cadenati</name>
    <dbReference type="NCBI Taxonomy" id="89951"/>
    <lineage>
        <taxon>Eukaryota</taxon>
        <taxon>Metazoa</taxon>
        <taxon>Chordata</taxon>
        <taxon>Craniata</taxon>
        <taxon>Vertebrata</taxon>
        <taxon>Euteleostomi</taxon>
        <taxon>Actinopterygii</taxon>
        <taxon>Neopterygii</taxon>
        <taxon>Teleostei</taxon>
        <taxon>Neoteleostei</taxon>
        <taxon>Acanthomorphata</taxon>
        <taxon>Zeiogadaria</taxon>
        <taxon>Gadariae</taxon>
        <taxon>Gadiformes</taxon>
        <taxon>Gadoidei</taxon>
        <taxon>Merlucciidae</taxon>
        <taxon>Merluccius</taxon>
    </lineage>
</organism>
<name>A0AA47MKT4_MERPO</name>
<dbReference type="GO" id="GO:0005737">
    <property type="term" value="C:cytoplasm"/>
    <property type="evidence" value="ECO:0007669"/>
    <property type="project" value="TreeGrafter"/>
</dbReference>
<dbReference type="GO" id="GO:0004806">
    <property type="term" value="F:triacylglycerol lipase activity"/>
    <property type="evidence" value="ECO:0007669"/>
    <property type="project" value="UniProtKB-EC"/>
</dbReference>
<keyword evidence="8" id="KW-1185">Reference proteome</keyword>
<feature type="transmembrane region" description="Helical" evidence="5">
    <location>
        <begin position="59"/>
        <end position="79"/>
    </location>
</feature>
<evidence type="ECO:0000259" key="6">
    <source>
        <dbReference type="PROSITE" id="PS51635"/>
    </source>
</evidence>
<dbReference type="AlphaFoldDB" id="A0AA47MKT4"/>
<protein>
    <recommendedName>
        <fullName evidence="1">triacylglycerol lipase</fullName>
        <ecNumber evidence="1">3.1.1.3</ecNumber>
    </recommendedName>
</protein>
<dbReference type="FunFam" id="3.40.1090.10:FF:000003">
    <property type="entry name" value="Patatin-like phospholipase domain-containing protein 2"/>
    <property type="match status" value="1"/>
</dbReference>
<feature type="transmembrane region" description="Helical" evidence="5">
    <location>
        <begin position="396"/>
        <end position="419"/>
    </location>
</feature>
<keyword evidence="5" id="KW-1133">Transmembrane helix</keyword>
<feature type="short sequence motif" description="GXSXG" evidence="4">
    <location>
        <begin position="61"/>
        <end position="65"/>
    </location>
</feature>
<dbReference type="GO" id="GO:0055088">
    <property type="term" value="P:lipid homeostasis"/>
    <property type="evidence" value="ECO:0007669"/>
    <property type="project" value="TreeGrafter"/>
</dbReference>
<dbReference type="SUPFAM" id="SSF52151">
    <property type="entry name" value="FabD/lysophospholipase-like"/>
    <property type="match status" value="1"/>
</dbReference>